<dbReference type="InterPro" id="IPR007332">
    <property type="entry name" value="DUF411"/>
</dbReference>
<dbReference type="Pfam" id="PF04214">
    <property type="entry name" value="DUF411"/>
    <property type="match status" value="1"/>
</dbReference>
<keyword evidence="2" id="KW-1185">Reference proteome</keyword>
<evidence type="ECO:0000313" key="2">
    <source>
        <dbReference type="Proteomes" id="UP001225378"/>
    </source>
</evidence>
<dbReference type="InterPro" id="IPR036249">
    <property type="entry name" value="Thioredoxin-like_sf"/>
</dbReference>
<organism evidence="1 2">
    <name type="scientific">Methylomarinum roseum</name>
    <dbReference type="NCBI Taxonomy" id="3067653"/>
    <lineage>
        <taxon>Bacteria</taxon>
        <taxon>Pseudomonadati</taxon>
        <taxon>Pseudomonadota</taxon>
        <taxon>Gammaproteobacteria</taxon>
        <taxon>Methylococcales</taxon>
        <taxon>Methylococcaceae</taxon>
        <taxon>Methylomarinum</taxon>
    </lineage>
</organism>
<evidence type="ECO:0000313" key="1">
    <source>
        <dbReference type="EMBL" id="XBS22547.1"/>
    </source>
</evidence>
<reference evidence="1 2" key="1">
    <citation type="journal article" date="2024" name="Microbiology">
        <title>Methylomarinum rosea sp. nov., a novel halophilic methanotrophic bacterium from the hypersaline Lake Elton.</title>
        <authorList>
            <person name="Suleimanov R.Z."/>
            <person name="Oshkin I.Y."/>
            <person name="Danilova O.V."/>
            <person name="Suzina N.E."/>
            <person name="Dedysh S.N."/>
        </authorList>
    </citation>
    <scope>NUCLEOTIDE SEQUENCE [LARGE SCALE GENOMIC DNA]</scope>
    <source>
        <strain evidence="1 2">Ch1-1</strain>
    </source>
</reference>
<dbReference type="Proteomes" id="UP001225378">
    <property type="component" value="Chromosome"/>
</dbReference>
<dbReference type="KEGG" id="mech:Q9L42_006550"/>
<name>A0AAU7P083_9GAMM</name>
<gene>
    <name evidence="1" type="ORF">Q9L42_006550</name>
</gene>
<dbReference type="AlphaFoldDB" id="A0AAU7P083"/>
<proteinExistence type="predicted"/>
<accession>A0AAU7P083</accession>
<protein>
    <submittedName>
        <fullName evidence="1">DUF411 domain-containing protein</fullName>
    </submittedName>
</protein>
<dbReference type="SUPFAM" id="SSF52833">
    <property type="entry name" value="Thioredoxin-like"/>
    <property type="match status" value="1"/>
</dbReference>
<sequence>MAGGVPEIVVYRSPTCGCCGKWVQHLRDQRFKIKDVVSDDMQAIKDKYGVPREMASCHTAVIDGYVIEGHVPARDIKRLLEMKPDVVGISVPGMPVGTPGMEMGGRKDPYQVISFDKEGRYRVFDDY</sequence>
<dbReference type="EMBL" id="CP157743">
    <property type="protein sequence ID" value="XBS22547.1"/>
    <property type="molecule type" value="Genomic_DNA"/>
</dbReference>